<comment type="caution">
    <text evidence="1">The sequence shown here is derived from an EMBL/GenBank/DDBJ whole genome shotgun (WGS) entry which is preliminary data.</text>
</comment>
<dbReference type="EMBL" id="QPJT01000027">
    <property type="protein sequence ID" value="RCX11151.1"/>
    <property type="molecule type" value="Genomic_DNA"/>
</dbReference>
<keyword evidence="2" id="KW-1185">Reference proteome</keyword>
<organism evidence="1 2">
    <name type="scientific">Anaerobacterium chartisolvens</name>
    <dbReference type="NCBI Taxonomy" id="1297424"/>
    <lineage>
        <taxon>Bacteria</taxon>
        <taxon>Bacillati</taxon>
        <taxon>Bacillota</taxon>
        <taxon>Clostridia</taxon>
        <taxon>Eubacteriales</taxon>
        <taxon>Oscillospiraceae</taxon>
        <taxon>Anaerobacterium</taxon>
    </lineage>
</organism>
<proteinExistence type="predicted"/>
<dbReference type="SUPFAM" id="SSF53850">
    <property type="entry name" value="Periplasmic binding protein-like II"/>
    <property type="match status" value="1"/>
</dbReference>
<evidence type="ECO:0000313" key="1">
    <source>
        <dbReference type="EMBL" id="RCX11151.1"/>
    </source>
</evidence>
<dbReference type="Proteomes" id="UP000253034">
    <property type="component" value="Unassembled WGS sequence"/>
</dbReference>
<name>A0A369APP7_9FIRM</name>
<dbReference type="AlphaFoldDB" id="A0A369APP7"/>
<gene>
    <name evidence="1" type="ORF">DFR58_12727</name>
</gene>
<accession>A0A369APP7</accession>
<protein>
    <submittedName>
        <fullName evidence="1">ABC-type glycerol-3-phosphate transport system substrate-binding protein</fullName>
    </submittedName>
</protein>
<dbReference type="InterPro" id="IPR006059">
    <property type="entry name" value="SBP"/>
</dbReference>
<evidence type="ECO:0000313" key="2">
    <source>
        <dbReference type="Proteomes" id="UP000253034"/>
    </source>
</evidence>
<dbReference type="PANTHER" id="PTHR43649:SF12">
    <property type="entry name" value="DIACETYLCHITOBIOSE BINDING PROTEIN DASA"/>
    <property type="match status" value="1"/>
</dbReference>
<dbReference type="Gene3D" id="3.40.190.10">
    <property type="entry name" value="Periplasmic binding protein-like II"/>
    <property type="match status" value="2"/>
</dbReference>
<reference evidence="1 2" key="1">
    <citation type="submission" date="2018-07" db="EMBL/GenBank/DDBJ databases">
        <title>Genomic Encyclopedia of Type Strains, Phase IV (KMG-IV): sequencing the most valuable type-strain genomes for metagenomic binning, comparative biology and taxonomic classification.</title>
        <authorList>
            <person name="Goeker M."/>
        </authorList>
    </citation>
    <scope>NUCLEOTIDE SEQUENCE [LARGE SCALE GENOMIC DNA]</scope>
    <source>
        <strain evidence="1 2">DSM 27016</strain>
    </source>
</reference>
<dbReference type="Pfam" id="PF13416">
    <property type="entry name" value="SBP_bac_8"/>
    <property type="match status" value="1"/>
</dbReference>
<dbReference type="PANTHER" id="PTHR43649">
    <property type="entry name" value="ARABINOSE-BINDING PROTEIN-RELATED"/>
    <property type="match status" value="1"/>
</dbReference>
<dbReference type="InterPro" id="IPR050490">
    <property type="entry name" value="Bact_solute-bd_prot1"/>
</dbReference>
<sequence>MLLGGLAGKIKVVHGGVFLKRIVCILLILCLSTALISCNKKTDAKVINFWSGWSLIGDEELENSQDEWLLKRLLKEYDDMNEDIQIKFTYVEDEDAMFQMLKTSMLDAKDAPDIVVLQNESYVKEIAGILLPLNTYIDKQFIDNNTFWETVTTGKGDIIGYPVAGCEVSLILYNKDIIKQAGLDFENAPPKTSDEFMDVLEAIKAKGIQPIIASESEFNNLYTTLFSTWWLQDAEEGQLKKLMDGTAKFSEDKLFIDSLKYSQECFEKGYINVDYITNTTSQMDFIQGKAAFYPTSNCEFGIFYEAMGDQLGMLPIPRAKSHSKDLNFGGVNQCISVIKSTKYPKECNDIISWMLNKENSIKMYKTFKTLPVRKDVSIEDLGWKDDELYEEIFRLKDSVQIYPYAVMGTELREMFFRLGAQTQVNKMKAEELAKALDDKIKQSEK</sequence>